<reference evidence="2 3" key="1">
    <citation type="submission" date="2021-06" db="EMBL/GenBank/DDBJ databases">
        <title>Caerostris darwini draft genome.</title>
        <authorList>
            <person name="Kono N."/>
            <person name="Arakawa K."/>
        </authorList>
    </citation>
    <scope>NUCLEOTIDE SEQUENCE [LARGE SCALE GENOMIC DNA]</scope>
</reference>
<dbReference type="Proteomes" id="UP001054837">
    <property type="component" value="Unassembled WGS sequence"/>
</dbReference>
<dbReference type="AlphaFoldDB" id="A0AAV4MX28"/>
<gene>
    <name evidence="2" type="ORF">CDAR_418671</name>
</gene>
<feature type="region of interest" description="Disordered" evidence="1">
    <location>
        <begin position="49"/>
        <end position="86"/>
    </location>
</feature>
<feature type="compositionally biased region" description="Basic and acidic residues" evidence="1">
    <location>
        <begin position="74"/>
        <end position="86"/>
    </location>
</feature>
<keyword evidence="3" id="KW-1185">Reference proteome</keyword>
<proteinExistence type="predicted"/>
<dbReference type="EMBL" id="BPLQ01000920">
    <property type="protein sequence ID" value="GIX76325.1"/>
    <property type="molecule type" value="Genomic_DNA"/>
</dbReference>
<sequence>MKLARKSVGENEETLALGAGEKKRSGRSMQEKFPFREMTFIEKRILQAKEKKKQEQGEVGGTVEENEETLDLGAGEKKRSGRSIQEKFPSREMTFIEKRILQANEEKKLGGRRGRVLERLFQCCQSFMKFLSEMKS</sequence>
<evidence type="ECO:0000256" key="1">
    <source>
        <dbReference type="SAM" id="MobiDB-lite"/>
    </source>
</evidence>
<comment type="caution">
    <text evidence="2">The sequence shown here is derived from an EMBL/GenBank/DDBJ whole genome shotgun (WGS) entry which is preliminary data.</text>
</comment>
<evidence type="ECO:0000313" key="3">
    <source>
        <dbReference type="Proteomes" id="UP001054837"/>
    </source>
</evidence>
<evidence type="ECO:0000313" key="2">
    <source>
        <dbReference type="EMBL" id="GIX76325.1"/>
    </source>
</evidence>
<accession>A0AAV4MX28</accession>
<feature type="region of interest" description="Disordered" evidence="1">
    <location>
        <begin position="1"/>
        <end position="33"/>
    </location>
</feature>
<organism evidence="2 3">
    <name type="scientific">Caerostris darwini</name>
    <dbReference type="NCBI Taxonomy" id="1538125"/>
    <lineage>
        <taxon>Eukaryota</taxon>
        <taxon>Metazoa</taxon>
        <taxon>Ecdysozoa</taxon>
        <taxon>Arthropoda</taxon>
        <taxon>Chelicerata</taxon>
        <taxon>Arachnida</taxon>
        <taxon>Araneae</taxon>
        <taxon>Araneomorphae</taxon>
        <taxon>Entelegynae</taxon>
        <taxon>Araneoidea</taxon>
        <taxon>Araneidae</taxon>
        <taxon>Caerostris</taxon>
    </lineage>
</organism>
<protein>
    <submittedName>
        <fullName evidence="2">Uncharacterized protein</fullName>
    </submittedName>
</protein>
<name>A0AAV4MX28_9ARAC</name>